<name>A0A6B3N7D9_9CYAN</name>
<gene>
    <name evidence="1" type="ORF">F6J89_03675</name>
</gene>
<dbReference type="InterPro" id="IPR052736">
    <property type="entry name" value="Stf3_sulfotransferase"/>
</dbReference>
<proteinExistence type="predicted"/>
<comment type="caution">
    <text evidence="1">The sequence shown here is derived from an EMBL/GenBank/DDBJ whole genome shotgun (WGS) entry which is preliminary data.</text>
</comment>
<dbReference type="Gene3D" id="3.40.50.300">
    <property type="entry name" value="P-loop containing nucleotide triphosphate hydrolases"/>
    <property type="match status" value="1"/>
</dbReference>
<organism evidence="1">
    <name type="scientific">Symploca sp. SIO1C4</name>
    <dbReference type="NCBI Taxonomy" id="2607765"/>
    <lineage>
        <taxon>Bacteria</taxon>
        <taxon>Bacillati</taxon>
        <taxon>Cyanobacteriota</taxon>
        <taxon>Cyanophyceae</taxon>
        <taxon>Coleofasciculales</taxon>
        <taxon>Coleofasciculaceae</taxon>
        <taxon>Symploca</taxon>
    </lineage>
</organism>
<protein>
    <submittedName>
        <fullName evidence="1">Sulfotransferase</fullName>
    </submittedName>
</protein>
<dbReference type="SUPFAM" id="SSF52540">
    <property type="entry name" value="P-loop containing nucleoside triphosphate hydrolases"/>
    <property type="match status" value="1"/>
</dbReference>
<dbReference type="PANTHER" id="PTHR36451:SF1">
    <property type="entry name" value="OMEGA-HYDROXY-BETA-DIHYDROMENAQUINONE-9 SULFOTRANSFERASE STF3"/>
    <property type="match status" value="1"/>
</dbReference>
<dbReference type="PANTHER" id="PTHR36451">
    <property type="entry name" value="PAPS-DEPENDENT SULFOTRANSFERASE STF3"/>
    <property type="match status" value="1"/>
</dbReference>
<evidence type="ECO:0000313" key="1">
    <source>
        <dbReference type="EMBL" id="NER26735.1"/>
    </source>
</evidence>
<dbReference type="Pfam" id="PF13469">
    <property type="entry name" value="Sulfotransfer_3"/>
    <property type="match status" value="1"/>
</dbReference>
<dbReference type="AlphaFoldDB" id="A0A6B3N7D9"/>
<dbReference type="GO" id="GO:0016740">
    <property type="term" value="F:transferase activity"/>
    <property type="evidence" value="ECO:0007669"/>
    <property type="project" value="UniProtKB-KW"/>
</dbReference>
<reference evidence="1" key="1">
    <citation type="submission" date="2019-11" db="EMBL/GenBank/DDBJ databases">
        <title>Genomic insights into an expanded diversity of filamentous marine cyanobacteria reveals the extraordinary biosynthetic potential of Moorea and Okeania.</title>
        <authorList>
            <person name="Ferreira Leao T."/>
            <person name="Wang M."/>
            <person name="Moss N."/>
            <person name="Da Silva R."/>
            <person name="Sanders J."/>
            <person name="Nurk S."/>
            <person name="Gurevich A."/>
            <person name="Humphrey G."/>
            <person name="Reher R."/>
            <person name="Zhu Q."/>
            <person name="Belda-Ferre P."/>
            <person name="Glukhov E."/>
            <person name="Rex R."/>
            <person name="Dorrestein P.C."/>
            <person name="Knight R."/>
            <person name="Pevzner P."/>
            <person name="Gerwick W.H."/>
            <person name="Gerwick L."/>
        </authorList>
    </citation>
    <scope>NUCLEOTIDE SEQUENCE</scope>
    <source>
        <strain evidence="1">SIO1C4</strain>
    </source>
</reference>
<dbReference type="InterPro" id="IPR027417">
    <property type="entry name" value="P-loop_NTPase"/>
</dbReference>
<accession>A0A6B3N7D9</accession>
<sequence>MKNESPVFIVGAARSGTSILYRTLQRHSSFKPQKYKHKHGVELTESNIFKTPYHTYSGANSNAFTYMLGDEDYYCQFLGMTKSIQNYQRLLIGKDIFQKVAPKVSVLRASVWKVTQNDILIRIFLYYAKQARGMKRIVEKTPQHISRLPEIKVTFPKAKLLFMPRHPLDVFSSYQRRLKDSLKLGMKESELKWLKISPKSFCNKYASYMHIALQEKVSNPSRFMLVSYEDFTCNTKVTLHKVFDFIEESYEEACIPEDTLKTTSWQADPNLFSSIKSKTKSWKNFTSEPDAKFIEDQLSEIMNQLNYPRYT</sequence>
<dbReference type="EMBL" id="JAAHFQ010000046">
    <property type="protein sequence ID" value="NER26735.1"/>
    <property type="molecule type" value="Genomic_DNA"/>
</dbReference>
<keyword evidence="1" id="KW-0808">Transferase</keyword>